<organism evidence="8 9">
    <name type="scientific">Scytonema hofmannii PCC 7110</name>
    <dbReference type="NCBI Taxonomy" id="128403"/>
    <lineage>
        <taxon>Bacteria</taxon>
        <taxon>Bacillati</taxon>
        <taxon>Cyanobacteriota</taxon>
        <taxon>Cyanophyceae</taxon>
        <taxon>Nostocales</taxon>
        <taxon>Scytonemataceae</taxon>
        <taxon>Scytonema</taxon>
    </lineage>
</organism>
<dbReference type="GO" id="GO:0009306">
    <property type="term" value="P:protein secretion"/>
    <property type="evidence" value="ECO:0007669"/>
    <property type="project" value="InterPro"/>
</dbReference>
<dbReference type="PANTHER" id="PTHR34457">
    <property type="entry name" value="EMBRYO DEFECTIVE 2410"/>
    <property type="match status" value="1"/>
</dbReference>
<dbReference type="GO" id="GO:0005886">
    <property type="term" value="C:plasma membrane"/>
    <property type="evidence" value="ECO:0007669"/>
    <property type="project" value="InterPro"/>
</dbReference>
<evidence type="ECO:0000256" key="2">
    <source>
        <dbReference type="ARBA" id="ARBA00022692"/>
    </source>
</evidence>
<accession>A0A139XCV3</accession>
<feature type="compositionally biased region" description="Low complexity" evidence="5">
    <location>
        <begin position="208"/>
        <end position="236"/>
    </location>
</feature>
<evidence type="ECO:0000313" key="8">
    <source>
        <dbReference type="EMBL" id="KYC42483.1"/>
    </source>
</evidence>
<keyword evidence="3 6" id="KW-1133">Transmembrane helix</keyword>
<dbReference type="Proteomes" id="UP000076925">
    <property type="component" value="Unassembled WGS sequence"/>
</dbReference>
<dbReference type="STRING" id="128403.WA1_21210"/>
<proteinExistence type="predicted"/>
<dbReference type="InterPro" id="IPR053022">
    <property type="entry name" value="Chloroplast_translocon_comp"/>
</dbReference>
<dbReference type="Pfam" id="PF04357">
    <property type="entry name" value="TamB"/>
    <property type="match status" value="1"/>
</dbReference>
<protein>
    <recommendedName>
        <fullName evidence="7">Translocation and assembly module TamB C-terminal domain-containing protein</fullName>
    </recommendedName>
</protein>
<evidence type="ECO:0000256" key="5">
    <source>
        <dbReference type="SAM" id="MobiDB-lite"/>
    </source>
</evidence>
<evidence type="ECO:0000256" key="6">
    <source>
        <dbReference type="SAM" id="Phobius"/>
    </source>
</evidence>
<feature type="compositionally biased region" description="Basic and acidic residues" evidence="5">
    <location>
        <begin position="179"/>
        <end position="190"/>
    </location>
</feature>
<evidence type="ECO:0000256" key="3">
    <source>
        <dbReference type="ARBA" id="ARBA00022989"/>
    </source>
</evidence>
<gene>
    <name evidence="8" type="ORF">WA1_21210</name>
</gene>
<comment type="caution">
    <text evidence="8">The sequence shown here is derived from an EMBL/GenBank/DDBJ whole genome shotgun (WGS) entry which is preliminary data.</text>
</comment>
<evidence type="ECO:0000313" key="9">
    <source>
        <dbReference type="Proteomes" id="UP000076925"/>
    </source>
</evidence>
<reference evidence="8 9" key="1">
    <citation type="journal article" date="2013" name="Genome Biol. Evol.">
        <title>Genomes of Stigonematalean cyanobacteria (subsection V) and the evolution of oxygenic photosynthesis from prokaryotes to plastids.</title>
        <authorList>
            <person name="Dagan T."/>
            <person name="Roettger M."/>
            <person name="Stucken K."/>
            <person name="Landan G."/>
            <person name="Koch R."/>
            <person name="Major P."/>
            <person name="Gould S.B."/>
            <person name="Goremykin V.V."/>
            <person name="Rippka R."/>
            <person name="Tandeau de Marsac N."/>
            <person name="Gugger M."/>
            <person name="Lockhart P.J."/>
            <person name="Allen J.F."/>
            <person name="Brune I."/>
            <person name="Maus I."/>
            <person name="Puhler A."/>
            <person name="Martin W.F."/>
        </authorList>
    </citation>
    <scope>NUCLEOTIDE SEQUENCE [LARGE SCALE GENOMIC DNA]</scope>
    <source>
        <strain evidence="8 9">PCC 7110</strain>
    </source>
</reference>
<keyword evidence="9" id="KW-1185">Reference proteome</keyword>
<feature type="transmembrane region" description="Helical" evidence="6">
    <location>
        <begin position="25"/>
        <end position="52"/>
    </location>
</feature>
<dbReference type="OrthoDB" id="536281at2"/>
<evidence type="ECO:0000256" key="4">
    <source>
        <dbReference type="ARBA" id="ARBA00023136"/>
    </source>
</evidence>
<sequence length="2041" mass="218340">MTNACNPEHPSKPNRTKNRIKKATWLLLFSRGGIALGGFLLIGFAGGAWRLWNFIRTELVPLAETSLTTTLNRPVELGDVKEFSLSGVKFGASALPATPTDRDKATVEAVEVSFDPLGLLLNRHLKLDVTLVNPDIYIEQDEQGNWITTTIAPPGKEGPIKTDLDKLRVRNARLVLTPMRREAEGERERGGSISSSVSASPNLPQIPTPETIPNTPTFSSSSPSSPQPSIQNPKSKIQNSKSPVEFSELNGTAQFLEKNELIKYDVNGVPKTGGNISLQGETRPKTLAFETNLHLKGDLSATEVTRLIKLPIFLLDGRVQADLKIPKLLLKQQPGQPQSPWVYGTATAQGITLQVPKMPQPFINSQGNLRFDGSRIHLDNVATNYGKIPLIASGFLDTETGFQLAARVDAVNIAQAQETLNIQLPFPTLGEVKADLQVIGTTEKPILIGTVASIKPARIDKVDFDSVGAQFEFSPVASVMTFKNIQGKAIVGGDITGNGKIQLNANPQLTQLNFNFKAKNVAGDAIAFLYGTKPPIHIGKVAAVGKLTGTPETIQTSAQWQAPQATYPATGELTVAPNKTVSFRNVALRVAGGTVRAYGTWNEQQWQAVADASKLQIQHFVNPQQVQNISLNDARFNGRLILSGTSAPFQIASIRPENARVHIAGGTVAVSHLQFNEQNFSAQLVANDLRLGRLLKTQIPPALTGPLAGKVQVSGNTNDFNLKTFRASGEGRIGIGNGTVTASNIQVANGVYQMQLQANDVALQEVAQLPKEYWGRLTGQFNVAGSVESFQPQAFQAVGQARVKIADGTVTANNIQLANGRYRAQLQANDVALQRLVPQLPPQFQGRMTGLFNVAGGIESFSPQAIQAIGQAKVNFGRGTVTASNIQVANGRYQAQLQAQNIPLQRMAQLPPPFHGNLTGQFNVAGSLESTQLQAIRATGQAKLNVAGGAISASNIRVGNGNYQAVVEATGVELTRFSPDLRGQFGAKMQVAGKVGAFDIASVRAVGEVQFSQGISAIEQPLTASVGWDGKQAIVEKATSPDLNATGYIFATTNRAGVPEITGLNLNVQAQNVNLQKLPLSLPNPATLAGKADFGGRITGQLPVPDIQGQLRLRDLAVNQISFESVLTGNIQLVQGQGFNLNIAGKRDRIALNAGAVGNGKTQDAPWRVSTFDVRWQDALAFGQSRGDVLAMKVENFPLQILNIAPPPSTRLGTGAIAGLLTGSAEFNQKTFATLGNITIEKPKFGRIVGDRLSTQFRYSDGKANITNSEFAKGASRYALAGTFAQTAKGPQIQGKLNVTKGDIQDVLAVLQLYELQDVQGGMVEPTYGKAADLGSIKPVGIPNKPLITQMQRLAEIDYLLSQQQQKRRDASPIPDLADLNGTFSGEVSVDTATANGLYANFNLNGQNFAWGRGNEPERYYKAEQVIAQGKFENGVLTFLPLRLESQNRLIAFTGNIGGKEQSGQLRVTNFPIQVLNNFVKLPVGLTGNLNATAALAGSINNPQAKGELEINEGTLNQKGVDSANASFSYNNGRLDFGSIVAVSSHEQPVNISGSIPYKLPFATKAPDSNIISLDVKVKNEGLAILNLLNSQISYESGEGEIDLKVRGTLQKPTLNGIATVSKGIFSSQSLPGKITDVIGKVNFDFDRVIVENLQGQYNNKGAIEAKGQIPISSAEKLENPLTVSLQQLAVNLKGLYQGGVGGKLEIAGSALSPVISGQMELDNGEVLLAEAAEGTTTPGMGGGINSVNDTRLKQNKQTTPEVESTETRLNNLQINLGKNVKITRQPILSFRATGSLNVNGLLSQPVPEGTIKLKEGSVNLFTTRFNLVRGYAHKAIFRENQPRDPNLDIQLFAKVLDTTQGTDLNKASTTGLASLETVRVEARVEGLASQLDKNLELVSSPARSQTEIVALLGGGFIDTQGRGGDSTLGLINIAGSAVLNNLQGPLNQLGTAVGLSELRIFPTILSENPEAGRNGSSLELAAEAGVDITRRISVSGLKILTTGDPVQWGVNYRLNDSIRLRGTTNFSDDNRAVVEYQKRF</sequence>
<evidence type="ECO:0000259" key="7">
    <source>
        <dbReference type="Pfam" id="PF04357"/>
    </source>
</evidence>
<evidence type="ECO:0000256" key="1">
    <source>
        <dbReference type="ARBA" id="ARBA00004167"/>
    </source>
</evidence>
<feature type="domain" description="Translocation and assembly module TamB C-terminal" evidence="7">
    <location>
        <begin position="1652"/>
        <end position="2041"/>
    </location>
</feature>
<comment type="subcellular location">
    <subcellularLocation>
        <location evidence="1">Membrane</location>
        <topology evidence="1">Single-pass membrane protein</topology>
    </subcellularLocation>
</comment>
<keyword evidence="4 6" id="KW-0472">Membrane</keyword>
<dbReference type="PANTHER" id="PTHR34457:SF3">
    <property type="entry name" value="PROTEIN TIC236, CHLOROPLASTIC"/>
    <property type="match status" value="1"/>
</dbReference>
<feature type="compositionally biased region" description="Low complexity" evidence="5">
    <location>
        <begin position="191"/>
        <end position="200"/>
    </location>
</feature>
<keyword evidence="2 6" id="KW-0812">Transmembrane</keyword>
<name>A0A139XCV3_9CYAN</name>
<dbReference type="RefSeq" id="WP_017747633.1">
    <property type="nucleotide sequence ID" value="NZ_KQ976354.1"/>
</dbReference>
<dbReference type="InterPro" id="IPR007452">
    <property type="entry name" value="TamB_C"/>
</dbReference>
<feature type="region of interest" description="Disordered" evidence="5">
    <location>
        <begin position="178"/>
        <end position="242"/>
    </location>
</feature>
<dbReference type="EMBL" id="ANNX02000020">
    <property type="protein sequence ID" value="KYC42483.1"/>
    <property type="molecule type" value="Genomic_DNA"/>
</dbReference>